<gene>
    <name evidence="2" type="ORF">HMPREF0454_03963</name>
</gene>
<dbReference type="HOGENOM" id="CLU_3153444_0_0_6"/>
<feature type="transmembrane region" description="Helical" evidence="1">
    <location>
        <begin position="17"/>
        <end position="36"/>
    </location>
</feature>
<evidence type="ECO:0000313" key="2">
    <source>
        <dbReference type="EMBL" id="EHM39111.1"/>
    </source>
</evidence>
<evidence type="ECO:0000256" key="1">
    <source>
        <dbReference type="SAM" id="Phobius"/>
    </source>
</evidence>
<reference evidence="2 3" key="1">
    <citation type="submission" date="2011-08" db="EMBL/GenBank/DDBJ databases">
        <authorList>
            <person name="Weinstock G."/>
            <person name="Sodergren E."/>
            <person name="Clifton S."/>
            <person name="Fulton L."/>
            <person name="Fulton B."/>
            <person name="Courtney L."/>
            <person name="Fronick C."/>
            <person name="Harrison M."/>
            <person name="Strong C."/>
            <person name="Farmer C."/>
            <person name="Delahaunty K."/>
            <person name="Markovic C."/>
            <person name="Hall O."/>
            <person name="Minx P."/>
            <person name="Tomlinson C."/>
            <person name="Mitreva M."/>
            <person name="Hou S."/>
            <person name="Chen J."/>
            <person name="Wollam A."/>
            <person name="Pepin K.H."/>
            <person name="Johnson M."/>
            <person name="Bhonagiri V."/>
            <person name="Zhang X."/>
            <person name="Suruliraj S."/>
            <person name="Warren W."/>
            <person name="Chinwalla A."/>
            <person name="Mardis E.R."/>
            <person name="Wilson R.K."/>
        </authorList>
    </citation>
    <scope>NUCLEOTIDE SEQUENCE [LARGE SCALE GENOMIC DNA]</scope>
    <source>
        <strain evidence="2 3">ATCC 51873</strain>
    </source>
</reference>
<dbReference type="Proteomes" id="UP000005959">
    <property type="component" value="Unassembled WGS sequence"/>
</dbReference>
<keyword evidence="1" id="KW-0472">Membrane</keyword>
<sequence>MRIFAILLRTFVSNSPFIFINGFCFINYIFYEWLYLSCESHRRNIGKA</sequence>
<name>G9YBI2_HAFAL</name>
<accession>G9YBI2</accession>
<organism evidence="2 3">
    <name type="scientific">Hafnia alvei ATCC 51873</name>
    <dbReference type="NCBI Taxonomy" id="1002364"/>
    <lineage>
        <taxon>Bacteria</taxon>
        <taxon>Pseudomonadati</taxon>
        <taxon>Pseudomonadota</taxon>
        <taxon>Gammaproteobacteria</taxon>
        <taxon>Enterobacterales</taxon>
        <taxon>Hafniaceae</taxon>
        <taxon>Hafnia</taxon>
    </lineage>
</organism>
<proteinExistence type="predicted"/>
<keyword evidence="1" id="KW-0812">Transmembrane</keyword>
<dbReference type="EMBL" id="AGCI01000098">
    <property type="protein sequence ID" value="EHM39111.1"/>
    <property type="molecule type" value="Genomic_DNA"/>
</dbReference>
<protein>
    <submittedName>
        <fullName evidence="2">Uncharacterized protein</fullName>
    </submittedName>
</protein>
<evidence type="ECO:0000313" key="3">
    <source>
        <dbReference type="Proteomes" id="UP000005959"/>
    </source>
</evidence>
<dbReference type="AlphaFoldDB" id="G9YBI2"/>
<comment type="caution">
    <text evidence="2">The sequence shown here is derived from an EMBL/GenBank/DDBJ whole genome shotgun (WGS) entry which is preliminary data.</text>
</comment>
<keyword evidence="1" id="KW-1133">Transmembrane helix</keyword>